<sequence>MNTQFCWSLIKRINRRLVTGYILSLLLFFAPAAIADFAPRNRKPASDYSRTGGPRGCPGEAIPLTLLAPKTYIGYTAASHPTFGGFVSSAHKIEFRLFEFESTGQLKQWGNPIEKQVTGGIFKISLSENQPGLTIGKKYLWQVAIRCPDTALIARSEFTVIEMPLAVKSKLLSTMNDSQRANIYAEADLWYEALAEALKLAEPGQLGQVGSTLIQDLGKSELPGEKEQERIQHLQKIAIQEK</sequence>
<evidence type="ECO:0000313" key="2">
    <source>
        <dbReference type="Proteomes" id="UP000222310"/>
    </source>
</evidence>
<name>A0A9Q5ZBJ2_NOSLI</name>
<organism evidence="1 2">
    <name type="scientific">Nostoc linckia z8</name>
    <dbReference type="NCBI Taxonomy" id="1628746"/>
    <lineage>
        <taxon>Bacteria</taxon>
        <taxon>Bacillati</taxon>
        <taxon>Cyanobacteriota</taxon>
        <taxon>Cyanophyceae</taxon>
        <taxon>Nostocales</taxon>
        <taxon>Nostocaceae</taxon>
        <taxon>Nostoc</taxon>
    </lineage>
</organism>
<dbReference type="InterPro" id="IPR010328">
    <property type="entry name" value="DUF928"/>
</dbReference>
<protein>
    <recommendedName>
        <fullName evidence="3">DUF928 domain-containing protein</fullName>
    </recommendedName>
</protein>
<gene>
    <name evidence="1" type="ORF">VF08_17315</name>
</gene>
<reference evidence="1 2" key="1">
    <citation type="submission" date="2015-02" db="EMBL/GenBank/DDBJ databases">
        <title>Nostoc linckia genome annotation.</title>
        <authorList>
            <person name="Zhou Z."/>
        </authorList>
    </citation>
    <scope>NUCLEOTIDE SEQUENCE [LARGE SCALE GENOMIC DNA]</scope>
    <source>
        <strain evidence="2">z8</strain>
    </source>
</reference>
<dbReference type="Proteomes" id="UP000222310">
    <property type="component" value="Unassembled WGS sequence"/>
</dbReference>
<dbReference type="RefSeq" id="WP_180267441.1">
    <property type="nucleotide sequence ID" value="NZ_LAHD01000046.1"/>
</dbReference>
<proteinExistence type="predicted"/>
<dbReference type="AlphaFoldDB" id="A0A9Q5ZBJ2"/>
<dbReference type="EMBL" id="LAHD01000046">
    <property type="protein sequence ID" value="PHK02893.1"/>
    <property type="molecule type" value="Genomic_DNA"/>
</dbReference>
<evidence type="ECO:0000313" key="1">
    <source>
        <dbReference type="EMBL" id="PHK02893.1"/>
    </source>
</evidence>
<evidence type="ECO:0008006" key="3">
    <source>
        <dbReference type="Google" id="ProtNLM"/>
    </source>
</evidence>
<accession>A0A9Q5ZBJ2</accession>
<dbReference type="GeneID" id="57097416"/>
<dbReference type="Pfam" id="PF06051">
    <property type="entry name" value="DUF928"/>
    <property type="match status" value="1"/>
</dbReference>
<comment type="caution">
    <text evidence="1">The sequence shown here is derived from an EMBL/GenBank/DDBJ whole genome shotgun (WGS) entry which is preliminary data.</text>
</comment>